<dbReference type="RefSeq" id="WP_189420097.1">
    <property type="nucleotide sequence ID" value="NZ_BMYZ01000003.1"/>
</dbReference>
<evidence type="ECO:0000256" key="1">
    <source>
        <dbReference type="SAM" id="SignalP"/>
    </source>
</evidence>
<feature type="signal peptide" evidence="1">
    <location>
        <begin position="1"/>
        <end position="20"/>
    </location>
</feature>
<protein>
    <recommendedName>
        <fullName evidence="4">Lipoprotein</fullName>
    </recommendedName>
</protein>
<evidence type="ECO:0008006" key="4">
    <source>
        <dbReference type="Google" id="ProtNLM"/>
    </source>
</evidence>
<feature type="chain" id="PRO_5045079223" description="Lipoprotein" evidence="1">
    <location>
        <begin position="21"/>
        <end position="172"/>
    </location>
</feature>
<keyword evidence="1" id="KW-0732">Signal</keyword>
<organism evidence="2 3">
    <name type="scientific">Cellvibrio zantedeschiae</name>
    <dbReference type="NCBI Taxonomy" id="1237077"/>
    <lineage>
        <taxon>Bacteria</taxon>
        <taxon>Pseudomonadati</taxon>
        <taxon>Pseudomonadota</taxon>
        <taxon>Gammaproteobacteria</taxon>
        <taxon>Cellvibrionales</taxon>
        <taxon>Cellvibrionaceae</taxon>
        <taxon>Cellvibrio</taxon>
    </lineage>
</organism>
<dbReference type="Proteomes" id="UP000619761">
    <property type="component" value="Unassembled WGS sequence"/>
</dbReference>
<reference evidence="3" key="1">
    <citation type="journal article" date="2019" name="Int. J. Syst. Evol. Microbiol.">
        <title>The Global Catalogue of Microorganisms (GCM) 10K type strain sequencing project: providing services to taxonomists for standard genome sequencing and annotation.</title>
        <authorList>
            <consortium name="The Broad Institute Genomics Platform"/>
            <consortium name="The Broad Institute Genome Sequencing Center for Infectious Disease"/>
            <person name="Wu L."/>
            <person name="Ma J."/>
        </authorList>
    </citation>
    <scope>NUCLEOTIDE SEQUENCE [LARGE SCALE GENOMIC DNA]</scope>
    <source>
        <strain evidence="3">KCTC 32239</strain>
    </source>
</reference>
<proteinExistence type="predicted"/>
<sequence length="172" mass="19068">MKSLKLFSLVLFAILLSACASQPKSAYKPATNAGFGYKEIALANNLYRVEFKISGNAKRANDYALLRAADITTNEGFDWFQVLKRDSFTGPEEKFGARDIGSRQLVTRRCGLLTCRDEVQSLSGSTMDDMGKVEDTTAVLEIKLGKGVRPALDNTYDAYETSEKLRAQYSLK</sequence>
<evidence type="ECO:0000313" key="2">
    <source>
        <dbReference type="EMBL" id="GGY83271.1"/>
    </source>
</evidence>
<name>A0ABQ3BAI2_9GAMM</name>
<dbReference type="NCBIfam" id="NF047637">
    <property type="entry name" value="lipo_CC0125"/>
    <property type="match status" value="1"/>
</dbReference>
<accession>A0ABQ3BAI2</accession>
<keyword evidence="3" id="KW-1185">Reference proteome</keyword>
<dbReference type="PROSITE" id="PS51257">
    <property type="entry name" value="PROKAR_LIPOPROTEIN"/>
    <property type="match status" value="1"/>
</dbReference>
<dbReference type="EMBL" id="BMYZ01000003">
    <property type="protein sequence ID" value="GGY83271.1"/>
    <property type="molecule type" value="Genomic_DNA"/>
</dbReference>
<comment type="caution">
    <text evidence="2">The sequence shown here is derived from an EMBL/GenBank/DDBJ whole genome shotgun (WGS) entry which is preliminary data.</text>
</comment>
<gene>
    <name evidence="2" type="ORF">GCM10011613_30190</name>
</gene>
<evidence type="ECO:0000313" key="3">
    <source>
        <dbReference type="Proteomes" id="UP000619761"/>
    </source>
</evidence>